<evidence type="ECO:0000313" key="4">
    <source>
        <dbReference type="Proteomes" id="UP000266723"/>
    </source>
</evidence>
<feature type="compositionally biased region" description="Basic residues" evidence="1">
    <location>
        <begin position="42"/>
        <end position="56"/>
    </location>
</feature>
<protein>
    <submittedName>
        <fullName evidence="2">Uncharacterized protein</fullName>
    </submittedName>
</protein>
<dbReference type="AlphaFoldDB" id="A0A8S9GSG8"/>
<name>A0A8S9GSG8_BRACR</name>
<gene>
    <name evidence="3" type="ORF">DY000_02051292</name>
    <name evidence="2" type="ORF">F2Q70_00023853</name>
</gene>
<dbReference type="EMBL" id="QGKY02001925">
    <property type="protein sequence ID" value="KAF2547664.1"/>
    <property type="molecule type" value="Genomic_DNA"/>
</dbReference>
<organism evidence="2">
    <name type="scientific">Brassica cretica</name>
    <name type="common">Mustard</name>
    <dbReference type="NCBI Taxonomy" id="69181"/>
    <lineage>
        <taxon>Eukaryota</taxon>
        <taxon>Viridiplantae</taxon>
        <taxon>Streptophyta</taxon>
        <taxon>Embryophyta</taxon>
        <taxon>Tracheophyta</taxon>
        <taxon>Spermatophyta</taxon>
        <taxon>Magnoliopsida</taxon>
        <taxon>eudicotyledons</taxon>
        <taxon>Gunneridae</taxon>
        <taxon>Pentapetalae</taxon>
        <taxon>rosids</taxon>
        <taxon>malvids</taxon>
        <taxon>Brassicales</taxon>
        <taxon>Brassicaceae</taxon>
        <taxon>Brassiceae</taxon>
        <taxon>Brassica</taxon>
    </lineage>
</organism>
<comment type="caution">
    <text evidence="2">The sequence shown here is derived from an EMBL/GenBank/DDBJ whole genome shotgun (WGS) entry which is preliminary data.</text>
</comment>
<reference evidence="2" key="1">
    <citation type="submission" date="2019-12" db="EMBL/GenBank/DDBJ databases">
        <title>Genome sequencing and annotation of Brassica cretica.</title>
        <authorList>
            <person name="Studholme D.J."/>
            <person name="Sarris P.F."/>
        </authorList>
    </citation>
    <scope>NUCLEOTIDE SEQUENCE</scope>
    <source>
        <strain evidence="2">PFS-102/07</strain>
        <tissue evidence="2">Leaf</tissue>
    </source>
</reference>
<evidence type="ECO:0000313" key="3">
    <source>
        <dbReference type="EMBL" id="KAF3610109.1"/>
    </source>
</evidence>
<feature type="region of interest" description="Disordered" evidence="1">
    <location>
        <begin position="33"/>
        <end position="67"/>
    </location>
</feature>
<evidence type="ECO:0000256" key="1">
    <source>
        <dbReference type="SAM" id="MobiDB-lite"/>
    </source>
</evidence>
<dbReference type="Proteomes" id="UP000266723">
    <property type="component" value="Unassembled WGS sequence"/>
</dbReference>
<sequence>MEIGEATAYLLRQADPGAETGPPQLFLRRVDIVSNGSEAGKSRPRSRRPRPRRFRPRKDALEQGDPC</sequence>
<evidence type="ECO:0000313" key="2">
    <source>
        <dbReference type="EMBL" id="KAF2547664.1"/>
    </source>
</evidence>
<dbReference type="EMBL" id="QGKV02000297">
    <property type="protein sequence ID" value="KAF3610109.1"/>
    <property type="molecule type" value="Genomic_DNA"/>
</dbReference>
<keyword evidence="4" id="KW-1185">Reference proteome</keyword>
<reference evidence="3" key="2">
    <citation type="submission" date="2019-12" db="EMBL/GenBank/DDBJ databases">
        <authorList>
            <person name="Studholme D.J."/>
            <person name="Sarris P."/>
        </authorList>
    </citation>
    <scope>NUCLEOTIDE SEQUENCE</scope>
    <source>
        <strain evidence="3">PFS-1207/04</strain>
        <tissue evidence="3">Leaf</tissue>
    </source>
</reference>
<accession>A0A8S9GSG8</accession>
<proteinExistence type="predicted"/>
<reference evidence="3 4" key="3">
    <citation type="journal article" date="2020" name="BMC Genomics">
        <title>Intraspecific diversification of the crop wild relative Brassica cretica Lam. using demographic model selection.</title>
        <authorList>
            <person name="Kioukis A."/>
            <person name="Michalopoulou V.A."/>
            <person name="Briers L."/>
            <person name="Pirintsos S."/>
            <person name="Studholme D.J."/>
            <person name="Pavlidis P."/>
            <person name="Sarris P.F."/>
        </authorList>
    </citation>
    <scope>NUCLEOTIDE SEQUENCE [LARGE SCALE GENOMIC DNA]</scope>
    <source>
        <strain evidence="4">cv. PFS-1207/04</strain>
        <strain evidence="3">PFS-1207/04</strain>
    </source>
</reference>